<dbReference type="SUPFAM" id="SSF48498">
    <property type="entry name" value="Tetracyclin repressor-like, C-terminal domain"/>
    <property type="match status" value="1"/>
</dbReference>
<keyword evidence="5" id="KW-1185">Reference proteome</keyword>
<protein>
    <submittedName>
        <fullName evidence="4">TetR family transcriptional regulator</fullName>
    </submittedName>
</protein>
<dbReference type="Gene3D" id="1.10.357.10">
    <property type="entry name" value="Tetracycline Repressor, domain 2"/>
    <property type="match status" value="1"/>
</dbReference>
<organism evidence="4 5">
    <name type="scientific">Aeromicrobium piscarium</name>
    <dbReference type="NCBI Taxonomy" id="2590901"/>
    <lineage>
        <taxon>Bacteria</taxon>
        <taxon>Bacillati</taxon>
        <taxon>Actinomycetota</taxon>
        <taxon>Actinomycetes</taxon>
        <taxon>Propionibacteriales</taxon>
        <taxon>Nocardioidaceae</taxon>
        <taxon>Aeromicrobium</taxon>
    </lineage>
</organism>
<reference evidence="4 5" key="1">
    <citation type="submission" date="2019-07" db="EMBL/GenBank/DDBJ databases">
        <authorList>
            <person name="Zhao L.H."/>
        </authorList>
    </citation>
    <scope>NUCLEOTIDE SEQUENCE [LARGE SCALE GENOMIC DNA]</scope>
    <source>
        <strain evidence="4 5">Co35</strain>
    </source>
</reference>
<dbReference type="OrthoDB" id="2570341at2"/>
<feature type="DNA-binding region" description="H-T-H motif" evidence="2">
    <location>
        <begin position="38"/>
        <end position="57"/>
    </location>
</feature>
<dbReference type="PROSITE" id="PS50977">
    <property type="entry name" value="HTH_TETR_2"/>
    <property type="match status" value="1"/>
</dbReference>
<dbReference type="RefSeq" id="WP_143913388.1">
    <property type="nucleotide sequence ID" value="NZ_VLNT01000007.1"/>
</dbReference>
<gene>
    <name evidence="4" type="ORF">FNM00_10495</name>
</gene>
<evidence type="ECO:0000256" key="2">
    <source>
        <dbReference type="PROSITE-ProRule" id="PRU00335"/>
    </source>
</evidence>
<comment type="caution">
    <text evidence="4">The sequence shown here is derived from an EMBL/GenBank/DDBJ whole genome shotgun (WGS) entry which is preliminary data.</text>
</comment>
<dbReference type="InterPro" id="IPR001647">
    <property type="entry name" value="HTH_TetR"/>
</dbReference>
<accession>A0A554S906</accession>
<dbReference type="Pfam" id="PF00440">
    <property type="entry name" value="TetR_N"/>
    <property type="match status" value="1"/>
</dbReference>
<proteinExistence type="predicted"/>
<evidence type="ECO:0000313" key="4">
    <source>
        <dbReference type="EMBL" id="TSD62793.1"/>
    </source>
</evidence>
<name>A0A554S906_9ACTN</name>
<dbReference type="AlphaFoldDB" id="A0A554S906"/>
<dbReference type="EMBL" id="VLNT01000007">
    <property type="protein sequence ID" value="TSD62793.1"/>
    <property type="molecule type" value="Genomic_DNA"/>
</dbReference>
<evidence type="ECO:0000313" key="5">
    <source>
        <dbReference type="Proteomes" id="UP000316988"/>
    </source>
</evidence>
<keyword evidence="1 2" id="KW-0238">DNA-binding</keyword>
<dbReference type="SUPFAM" id="SSF46689">
    <property type="entry name" value="Homeodomain-like"/>
    <property type="match status" value="1"/>
</dbReference>
<evidence type="ECO:0000256" key="1">
    <source>
        <dbReference type="ARBA" id="ARBA00023125"/>
    </source>
</evidence>
<dbReference type="InterPro" id="IPR036271">
    <property type="entry name" value="Tet_transcr_reg_TetR-rel_C_sf"/>
</dbReference>
<dbReference type="InterPro" id="IPR009057">
    <property type="entry name" value="Homeodomain-like_sf"/>
</dbReference>
<sequence>MSYWDHVRPVRRTRAVAIGELAREAGRLLDEGGVDALTVRALAGRMGVAPASLYSRVESADDLLDLALDHALADDVDLQRAMAEDGHRGLYLAYYRHLRRHPWAPRVIGLRAPRGPAYLRLSERFCELLEGEGVDDPLTMTYAMSNFVIGSAATDPIVESERDSPIDVDLAPVYARLHMRHEVDAEAIVAAGLRALRDLSA</sequence>
<evidence type="ECO:0000259" key="3">
    <source>
        <dbReference type="PROSITE" id="PS50977"/>
    </source>
</evidence>
<feature type="domain" description="HTH tetR-type" evidence="3">
    <location>
        <begin position="15"/>
        <end position="75"/>
    </location>
</feature>
<dbReference type="GO" id="GO:0003677">
    <property type="term" value="F:DNA binding"/>
    <property type="evidence" value="ECO:0007669"/>
    <property type="project" value="UniProtKB-UniRule"/>
</dbReference>
<dbReference type="Proteomes" id="UP000316988">
    <property type="component" value="Unassembled WGS sequence"/>
</dbReference>